<gene>
    <name evidence="1" type="ORF">SPAPADRAFT_59285</name>
</gene>
<dbReference type="InterPro" id="IPR036249">
    <property type="entry name" value="Thioredoxin-like_sf"/>
</dbReference>
<reference evidence="1 2" key="1">
    <citation type="journal article" date="2011" name="Proc. Natl. Acad. Sci. U.S.A.">
        <title>Comparative genomics of xylose-fermenting fungi for enhanced biofuel production.</title>
        <authorList>
            <person name="Wohlbach D.J."/>
            <person name="Kuo A."/>
            <person name="Sato T.K."/>
            <person name="Potts K.M."/>
            <person name="Salamov A.A."/>
            <person name="LaButti K.M."/>
            <person name="Sun H."/>
            <person name="Clum A."/>
            <person name="Pangilinan J.L."/>
            <person name="Lindquist E.A."/>
            <person name="Lucas S."/>
            <person name="Lapidus A."/>
            <person name="Jin M."/>
            <person name="Gunawan C."/>
            <person name="Balan V."/>
            <person name="Dale B.E."/>
            <person name="Jeffries T.W."/>
            <person name="Zinkel R."/>
            <person name="Barry K.W."/>
            <person name="Grigoriev I.V."/>
            <person name="Gasch A.P."/>
        </authorList>
    </citation>
    <scope>NUCLEOTIDE SEQUENCE [LARGE SCALE GENOMIC DNA]</scope>
    <source>
        <strain evidence="2">NRRL Y-27907 / 11-Y1</strain>
    </source>
</reference>
<dbReference type="Pfam" id="PF05176">
    <property type="entry name" value="ATP-synt_10"/>
    <property type="match status" value="1"/>
</dbReference>
<evidence type="ECO:0000313" key="1">
    <source>
        <dbReference type="EMBL" id="EGW33911.1"/>
    </source>
</evidence>
<accession>G3AJK8</accession>
<dbReference type="OrthoDB" id="17089at2759"/>
<dbReference type="RefSeq" id="XP_007373495.1">
    <property type="nucleotide sequence ID" value="XM_007373433.1"/>
</dbReference>
<dbReference type="GO" id="GO:0005743">
    <property type="term" value="C:mitochondrial inner membrane"/>
    <property type="evidence" value="ECO:0007669"/>
    <property type="project" value="TreeGrafter"/>
</dbReference>
<dbReference type="eggNOG" id="KOG4614">
    <property type="taxonomic scope" value="Eukaryota"/>
</dbReference>
<dbReference type="KEGG" id="spaa:SPAPADRAFT_59285"/>
<evidence type="ECO:0000313" key="2">
    <source>
        <dbReference type="Proteomes" id="UP000000709"/>
    </source>
</evidence>
<dbReference type="STRING" id="619300.G3AJK8"/>
<dbReference type="InParanoid" id="G3AJK8"/>
<dbReference type="HOGENOM" id="CLU_047290_2_0_1"/>
<dbReference type="Gene3D" id="3.40.30.10">
    <property type="entry name" value="Glutaredoxin"/>
    <property type="match status" value="1"/>
</dbReference>
<proteinExistence type="predicted"/>
<name>G3AJK8_SPAPN</name>
<sequence length="279" mass="31978">MNRQAIRTIKTKPFSAVTSTVASATQAAQTKSIPITKPFGLDKPVLLNHTIPENQYNLSSIWHNITSVEGRARRQKQLDYDIKHSALFDAKSFNNVQGKIFTPPPAYFKSQYSKYFPDFIAQTLGGKNLSLYDVLEKKVSIVNLFSTVTGQQCVNSYYKVEGKDLYAKDYSSFQETYPNCQIIDINVPQSWLKGFLLNLSINNLKKMIPQSRYDRYFILPDQIFQYEVRDSLLCSNSCSGYIYVLDSKGRVRWATSGYSTEEDLKLMWKVVKGLNNEKF</sequence>
<dbReference type="PANTHER" id="PTHR28106">
    <property type="entry name" value="MITOCHONDRIAL ATPASE COMPLEX SUBUNIT ATP10"/>
    <property type="match status" value="1"/>
</dbReference>
<dbReference type="OMA" id="YFPNFHG"/>
<dbReference type="GeneID" id="18872852"/>
<dbReference type="PANTHER" id="PTHR28106:SF1">
    <property type="entry name" value="MITOCHONDRIAL ATPASE COMPLEX SUBUNIT ATP10"/>
    <property type="match status" value="1"/>
</dbReference>
<dbReference type="SUPFAM" id="SSF52833">
    <property type="entry name" value="Thioredoxin-like"/>
    <property type="match status" value="1"/>
</dbReference>
<protein>
    <recommendedName>
        <fullName evidence="3">Mitochondrial ATPase complex subunit ATP10</fullName>
    </recommendedName>
</protein>
<evidence type="ECO:0008006" key="3">
    <source>
        <dbReference type="Google" id="ProtNLM"/>
    </source>
</evidence>
<dbReference type="GO" id="GO:0033615">
    <property type="term" value="P:mitochondrial proton-transporting ATP synthase complex assembly"/>
    <property type="evidence" value="ECO:0007669"/>
    <property type="project" value="TreeGrafter"/>
</dbReference>
<dbReference type="AlphaFoldDB" id="G3AJK8"/>
<dbReference type="FunCoup" id="G3AJK8">
    <property type="interactions" value="152"/>
</dbReference>
<keyword evidence="2" id="KW-1185">Reference proteome</keyword>
<dbReference type="Proteomes" id="UP000000709">
    <property type="component" value="Unassembled WGS sequence"/>
</dbReference>
<dbReference type="EMBL" id="GL996500">
    <property type="protein sequence ID" value="EGW33911.1"/>
    <property type="molecule type" value="Genomic_DNA"/>
</dbReference>
<organism evidence="2">
    <name type="scientific">Spathaspora passalidarum (strain NRRL Y-27907 / 11-Y1)</name>
    <dbReference type="NCBI Taxonomy" id="619300"/>
    <lineage>
        <taxon>Eukaryota</taxon>
        <taxon>Fungi</taxon>
        <taxon>Dikarya</taxon>
        <taxon>Ascomycota</taxon>
        <taxon>Saccharomycotina</taxon>
        <taxon>Pichiomycetes</taxon>
        <taxon>Debaryomycetaceae</taxon>
        <taxon>Spathaspora</taxon>
    </lineage>
</organism>
<dbReference type="InterPro" id="IPR007849">
    <property type="entry name" value="ATP10"/>
</dbReference>